<comment type="caution">
    <text evidence="1">The sequence shown here is derived from an EMBL/GenBank/DDBJ whole genome shotgun (WGS) entry which is preliminary data.</text>
</comment>
<dbReference type="Proteomes" id="UP001153678">
    <property type="component" value="Unassembled WGS sequence"/>
</dbReference>
<accession>A0A9W4SE32</accession>
<keyword evidence="2" id="KW-1185">Reference proteome</keyword>
<name>A0A9W4SE32_9GLOM</name>
<reference evidence="1" key="1">
    <citation type="submission" date="2022-08" db="EMBL/GenBank/DDBJ databases">
        <authorList>
            <person name="Kallberg Y."/>
            <person name="Tangrot J."/>
            <person name="Rosling A."/>
        </authorList>
    </citation>
    <scope>NUCLEOTIDE SEQUENCE</scope>
    <source>
        <strain evidence="1">Wild A</strain>
    </source>
</reference>
<protein>
    <submittedName>
        <fullName evidence="1">17594_t:CDS:1</fullName>
    </submittedName>
</protein>
<evidence type="ECO:0000313" key="1">
    <source>
        <dbReference type="EMBL" id="CAI2165968.1"/>
    </source>
</evidence>
<evidence type="ECO:0000313" key="2">
    <source>
        <dbReference type="Proteomes" id="UP001153678"/>
    </source>
</evidence>
<dbReference type="EMBL" id="CAMKVN010000261">
    <property type="protein sequence ID" value="CAI2165968.1"/>
    <property type="molecule type" value="Genomic_DNA"/>
</dbReference>
<sequence length="112" mass="13363">MHITNFDPNFSIFDKRYKIFVSEPISIDIEQLKGDQFWPKQNRSRNKLKKIFSKAFKTLKSKVFHKNRKGKESAAINEKMTSKIIYHYTSSIYEDISEFDEIDVILDFYLSL</sequence>
<organism evidence="1 2">
    <name type="scientific">Funneliformis geosporum</name>
    <dbReference type="NCBI Taxonomy" id="1117311"/>
    <lineage>
        <taxon>Eukaryota</taxon>
        <taxon>Fungi</taxon>
        <taxon>Fungi incertae sedis</taxon>
        <taxon>Mucoromycota</taxon>
        <taxon>Glomeromycotina</taxon>
        <taxon>Glomeromycetes</taxon>
        <taxon>Glomerales</taxon>
        <taxon>Glomeraceae</taxon>
        <taxon>Funneliformis</taxon>
    </lineage>
</organism>
<gene>
    <name evidence="1" type="ORF">FWILDA_LOCUS2335</name>
</gene>
<proteinExistence type="predicted"/>
<dbReference type="OrthoDB" id="2312443at2759"/>
<dbReference type="AlphaFoldDB" id="A0A9W4SE32"/>